<dbReference type="VEuPathDB" id="PlasmoDB:C922_04851"/>
<dbReference type="Proteomes" id="UP000030640">
    <property type="component" value="Unassembled WGS sequence"/>
</dbReference>
<evidence type="ECO:0000313" key="2">
    <source>
        <dbReference type="EMBL" id="EUD64811.1"/>
    </source>
</evidence>
<dbReference type="EMBL" id="KI965489">
    <property type="protein sequence ID" value="EUD64811.1"/>
    <property type="molecule type" value="Genomic_DNA"/>
</dbReference>
<name>W7AHR8_9APIC</name>
<dbReference type="AlphaFoldDB" id="W7AHR8"/>
<sequence>TTYIDGKMSGQKTNWFQKSPSNRNIRLQITRTSKSTQVLSSRQYQIVGSHCDNLRTRLSRPPDEDLGIQEAEELNHKSDPGPNNIHEDDKQPFLEDHRYAKTEARLGSRPD</sequence>
<dbReference type="GeneID" id="20040125"/>
<dbReference type="RefSeq" id="XP_008818647.1">
    <property type="nucleotide sequence ID" value="XM_008820425.1"/>
</dbReference>
<gene>
    <name evidence="2" type="ORF">C922_04851</name>
</gene>
<evidence type="ECO:0000256" key="1">
    <source>
        <dbReference type="SAM" id="MobiDB-lite"/>
    </source>
</evidence>
<feature type="region of interest" description="Disordered" evidence="1">
    <location>
        <begin position="73"/>
        <end position="95"/>
    </location>
</feature>
<keyword evidence="3" id="KW-1185">Reference proteome</keyword>
<feature type="non-terminal residue" evidence="2">
    <location>
        <position position="1"/>
    </location>
</feature>
<accession>W7AHR8</accession>
<reference evidence="2 3" key="1">
    <citation type="submission" date="2013-02" db="EMBL/GenBank/DDBJ databases">
        <title>The Genome Sequence of Plasmodium inui San Antonio 1.</title>
        <authorList>
            <consortium name="The Broad Institute Genome Sequencing Platform"/>
            <consortium name="The Broad Institute Genome Sequencing Center for Infectious Disease"/>
            <person name="Neafsey D."/>
            <person name="Cheeseman I."/>
            <person name="Volkman S."/>
            <person name="Adams J."/>
            <person name="Walker B."/>
            <person name="Young S.K."/>
            <person name="Zeng Q."/>
            <person name="Gargeya S."/>
            <person name="Fitzgerald M."/>
            <person name="Haas B."/>
            <person name="Abouelleil A."/>
            <person name="Alvarado L."/>
            <person name="Arachchi H.M."/>
            <person name="Berlin A.M."/>
            <person name="Chapman S.B."/>
            <person name="Dewar J."/>
            <person name="Goldberg J."/>
            <person name="Griggs A."/>
            <person name="Gujja S."/>
            <person name="Hansen M."/>
            <person name="Howarth C."/>
            <person name="Imamovic A."/>
            <person name="Larimer J."/>
            <person name="McCowan C."/>
            <person name="Murphy C."/>
            <person name="Neiman D."/>
            <person name="Pearson M."/>
            <person name="Priest M."/>
            <person name="Roberts A."/>
            <person name="Saif S."/>
            <person name="Shea T."/>
            <person name="Sisk P."/>
            <person name="Sykes S."/>
            <person name="Wortman J."/>
            <person name="Nusbaum C."/>
            <person name="Birren B."/>
        </authorList>
    </citation>
    <scope>NUCLEOTIDE SEQUENCE [LARGE SCALE GENOMIC DNA]</scope>
    <source>
        <strain evidence="2 3">San Antonio 1</strain>
    </source>
</reference>
<protein>
    <submittedName>
        <fullName evidence="2">Uncharacterized protein</fullName>
    </submittedName>
</protein>
<proteinExistence type="predicted"/>
<organism evidence="2 3">
    <name type="scientific">Plasmodium inui San Antonio 1</name>
    <dbReference type="NCBI Taxonomy" id="1237626"/>
    <lineage>
        <taxon>Eukaryota</taxon>
        <taxon>Sar</taxon>
        <taxon>Alveolata</taxon>
        <taxon>Apicomplexa</taxon>
        <taxon>Aconoidasida</taxon>
        <taxon>Haemosporida</taxon>
        <taxon>Plasmodiidae</taxon>
        <taxon>Plasmodium</taxon>
        <taxon>Plasmodium (Plasmodium)</taxon>
    </lineage>
</organism>
<evidence type="ECO:0000313" key="3">
    <source>
        <dbReference type="Proteomes" id="UP000030640"/>
    </source>
</evidence>